<keyword evidence="4" id="KW-0699">rRNA-binding</keyword>
<keyword evidence="3 4" id="KW-0648">Protein biosynthesis</keyword>
<keyword evidence="2 4" id="KW-0396">Initiation factor</keyword>
<evidence type="ECO:0000256" key="6">
    <source>
        <dbReference type="SAM" id="MobiDB-lite"/>
    </source>
</evidence>
<dbReference type="PANTHER" id="PTHR33370">
    <property type="entry name" value="TRANSLATION INITIATION FACTOR IF-1, CHLOROPLASTIC"/>
    <property type="match status" value="1"/>
</dbReference>
<dbReference type="SUPFAM" id="SSF50249">
    <property type="entry name" value="Nucleic acid-binding proteins"/>
    <property type="match status" value="1"/>
</dbReference>
<dbReference type="SMART" id="SM00316">
    <property type="entry name" value="S1"/>
    <property type="match status" value="1"/>
</dbReference>
<feature type="region of interest" description="Disordered" evidence="6">
    <location>
        <begin position="72"/>
        <end position="91"/>
    </location>
</feature>
<comment type="subunit">
    <text evidence="4">Component of the 30S ribosomal translation pre-initiation complex which assembles on the 30S ribosome in the order IF-2 and IF-3, IF-1 and N-formylmethionyl-tRNA(fMet); mRNA recruitment can occur at any time during PIC assembly.</text>
</comment>
<evidence type="ECO:0000313" key="8">
    <source>
        <dbReference type="EMBL" id="MDY0873878.1"/>
    </source>
</evidence>
<keyword evidence="4" id="KW-0694">RNA-binding</keyword>
<protein>
    <recommendedName>
        <fullName evidence="4 5">Translation initiation factor IF-1</fullName>
    </recommendedName>
</protein>
<comment type="caution">
    <text evidence="8">The sequence shown here is derived from an EMBL/GenBank/DDBJ whole genome shotgun (WGS) entry which is preliminary data.</text>
</comment>
<keyword evidence="9" id="KW-1185">Reference proteome</keyword>
<dbReference type="EMBL" id="JAXCLX010000003">
    <property type="protein sequence ID" value="MDY0873878.1"/>
    <property type="molecule type" value="Genomic_DNA"/>
</dbReference>
<comment type="subcellular location">
    <subcellularLocation>
        <location evidence="4">Cytoplasm</location>
    </subcellularLocation>
</comment>
<evidence type="ECO:0000256" key="4">
    <source>
        <dbReference type="HAMAP-Rule" id="MF_00075"/>
    </source>
</evidence>
<dbReference type="Gene3D" id="2.40.50.140">
    <property type="entry name" value="Nucleic acid-binding proteins"/>
    <property type="match status" value="1"/>
</dbReference>
<accession>A0ABU5E2Q1</accession>
<evidence type="ECO:0000256" key="5">
    <source>
        <dbReference type="NCBIfam" id="TIGR00008"/>
    </source>
</evidence>
<feature type="domain" description="S1-like" evidence="7">
    <location>
        <begin position="1"/>
        <end position="72"/>
    </location>
</feature>
<reference evidence="8 9" key="1">
    <citation type="journal article" date="2013" name="Antonie Van Leeuwenhoek">
        <title>Dongia rigui sp. nov., isolated from freshwater of a large wetland in Korea.</title>
        <authorList>
            <person name="Baik K.S."/>
            <person name="Hwang Y.M."/>
            <person name="Choi J.S."/>
            <person name="Kwon J."/>
            <person name="Seong C.N."/>
        </authorList>
    </citation>
    <scope>NUCLEOTIDE SEQUENCE [LARGE SCALE GENOMIC DNA]</scope>
    <source>
        <strain evidence="8 9">04SU4-P</strain>
    </source>
</reference>
<evidence type="ECO:0000259" key="7">
    <source>
        <dbReference type="PROSITE" id="PS50832"/>
    </source>
</evidence>
<dbReference type="InterPro" id="IPR012340">
    <property type="entry name" value="NA-bd_OB-fold"/>
</dbReference>
<dbReference type="InterPro" id="IPR006196">
    <property type="entry name" value="RNA-binding_domain_S1_IF1"/>
</dbReference>
<evidence type="ECO:0000313" key="9">
    <source>
        <dbReference type="Proteomes" id="UP001271769"/>
    </source>
</evidence>
<comment type="similarity">
    <text evidence="1 4">Belongs to the IF-1 family.</text>
</comment>
<dbReference type="HAMAP" id="MF_00075">
    <property type="entry name" value="IF_1"/>
    <property type="match status" value="1"/>
</dbReference>
<sequence length="91" mass="10523">MSKEDVITFDGTVTEMLPDLRYVVQLDNGHQTLAYTSGKMRKNRIRILEGDRVTVEMTPYDLTKGRITFRFKDERPAGAGAPRPQPFKRRH</sequence>
<evidence type="ECO:0000256" key="2">
    <source>
        <dbReference type="ARBA" id="ARBA00022540"/>
    </source>
</evidence>
<gene>
    <name evidence="4 8" type="primary">infA</name>
    <name evidence="8" type="ORF">SMD31_18200</name>
</gene>
<dbReference type="InterPro" id="IPR003029">
    <property type="entry name" value="S1_domain"/>
</dbReference>
<name>A0ABU5E2Q1_9PROT</name>
<dbReference type="Pfam" id="PF01176">
    <property type="entry name" value="eIF-1a"/>
    <property type="match status" value="1"/>
</dbReference>
<dbReference type="InterPro" id="IPR004368">
    <property type="entry name" value="TIF_IF1"/>
</dbReference>
<dbReference type="NCBIfam" id="TIGR00008">
    <property type="entry name" value="infA"/>
    <property type="match status" value="1"/>
</dbReference>
<dbReference type="Proteomes" id="UP001271769">
    <property type="component" value="Unassembled WGS sequence"/>
</dbReference>
<dbReference type="PANTHER" id="PTHR33370:SF1">
    <property type="entry name" value="TRANSLATION INITIATION FACTOR IF-1, CHLOROPLASTIC"/>
    <property type="match status" value="1"/>
</dbReference>
<dbReference type="PROSITE" id="PS50832">
    <property type="entry name" value="S1_IF1_TYPE"/>
    <property type="match status" value="1"/>
</dbReference>
<keyword evidence="4" id="KW-0963">Cytoplasm</keyword>
<comment type="function">
    <text evidence="4">One of the essential components for the initiation of protein synthesis. Stabilizes the binding of IF-2 and IF-3 on the 30S subunit to which N-formylmethionyl-tRNA(fMet) subsequently binds. Helps modulate mRNA selection, yielding the 30S pre-initiation complex (PIC). Upon addition of the 50S ribosomal subunit IF-1, IF-2 and IF-3 are released leaving the mature 70S translation initiation complex.</text>
</comment>
<evidence type="ECO:0000256" key="1">
    <source>
        <dbReference type="ARBA" id="ARBA00010939"/>
    </source>
</evidence>
<evidence type="ECO:0000256" key="3">
    <source>
        <dbReference type="ARBA" id="ARBA00022917"/>
    </source>
</evidence>
<organism evidence="8 9">
    <name type="scientific">Dongia rigui</name>
    <dbReference type="NCBI Taxonomy" id="940149"/>
    <lineage>
        <taxon>Bacteria</taxon>
        <taxon>Pseudomonadati</taxon>
        <taxon>Pseudomonadota</taxon>
        <taxon>Alphaproteobacteria</taxon>
        <taxon>Rhodospirillales</taxon>
        <taxon>Dongiaceae</taxon>
        <taxon>Dongia</taxon>
    </lineage>
</organism>
<dbReference type="CDD" id="cd04451">
    <property type="entry name" value="S1_IF1"/>
    <property type="match status" value="1"/>
</dbReference>
<dbReference type="GO" id="GO:0003743">
    <property type="term" value="F:translation initiation factor activity"/>
    <property type="evidence" value="ECO:0007669"/>
    <property type="project" value="UniProtKB-KW"/>
</dbReference>
<dbReference type="RefSeq" id="WP_320502349.1">
    <property type="nucleotide sequence ID" value="NZ_JAXCLX010000003.1"/>
</dbReference>
<proteinExistence type="inferred from homology"/>